<evidence type="ECO:0000313" key="2">
    <source>
        <dbReference type="Proteomes" id="UP000008514"/>
    </source>
</evidence>
<dbReference type="EMBL" id="CP003879">
    <property type="protein sequence ID" value="AFU68742.1"/>
    <property type="molecule type" value="Genomic_DNA"/>
</dbReference>
<dbReference type="RefSeq" id="WP_015024332.1">
    <property type="nucleotide sequence ID" value="NC_018721.1"/>
</dbReference>
<reference evidence="1" key="2">
    <citation type="submission" date="2012-09" db="EMBL/GenBank/DDBJ databases">
        <title>The complete sequence of Psychroflexus torquis an extreme psychrophile from sea-ice that is stimulated by light.</title>
        <authorList>
            <person name="Feng S."/>
            <person name="Powell S.M."/>
            <person name="Bowman J.P."/>
        </authorList>
    </citation>
    <scope>NUCLEOTIDE SEQUENCE [LARGE SCALE GENOMIC DNA]</scope>
    <source>
        <strain evidence="1">ATCC 700755</strain>
    </source>
</reference>
<gene>
    <name evidence="1" type="ordered locus">P700755_001930</name>
</gene>
<evidence type="ECO:0000313" key="1">
    <source>
        <dbReference type="EMBL" id="AFU68742.1"/>
    </source>
</evidence>
<dbReference type="KEGG" id="ptq:P700755_001930"/>
<dbReference type="HOGENOM" id="CLU_2119060_0_0_10"/>
<organism evidence="1 2">
    <name type="scientific">Psychroflexus torquis (strain ATCC 700755 / CIP 106069 / ACAM 623)</name>
    <dbReference type="NCBI Taxonomy" id="313595"/>
    <lineage>
        <taxon>Bacteria</taxon>
        <taxon>Pseudomonadati</taxon>
        <taxon>Bacteroidota</taxon>
        <taxon>Flavobacteriia</taxon>
        <taxon>Flavobacteriales</taxon>
        <taxon>Flavobacteriaceae</taxon>
        <taxon>Psychroflexus</taxon>
    </lineage>
</organism>
<reference evidence="1" key="1">
    <citation type="submission" date="2006-03" db="EMBL/GenBank/DDBJ databases">
        <authorList>
            <person name="Bowman J."/>
            <person name="Ferriera S."/>
            <person name="Johnson J."/>
            <person name="Kravitz S."/>
            <person name="Halpern A."/>
            <person name="Remington K."/>
            <person name="Beeson K."/>
            <person name="Tran B."/>
            <person name="Rogers Y.-H."/>
            <person name="Friedman R."/>
            <person name="Venter J.C."/>
        </authorList>
    </citation>
    <scope>NUCLEOTIDE SEQUENCE [LARGE SCALE GENOMIC DNA]</scope>
    <source>
        <strain evidence="1">ATCC 700755</strain>
    </source>
</reference>
<accession>K4IDS6</accession>
<dbReference type="AlphaFoldDB" id="K4IDS6"/>
<sequence length="114" mass="13658">MIDILINISKIGLKSIFTAKKYDTEILDEDLKRILFIRNYVEESLLFIQETYKEVDAKVYFNELKGYAVELFVKQCEESISDEEKNGEDFNLENHKKADEEFFDYVYENMKYPK</sequence>
<name>K4IDS6_PSYTT</name>
<keyword evidence="2" id="KW-1185">Reference proteome</keyword>
<dbReference type="Proteomes" id="UP000008514">
    <property type="component" value="Chromosome"/>
</dbReference>
<protein>
    <submittedName>
        <fullName evidence="1">Uncharacterized protein</fullName>
    </submittedName>
</protein>
<proteinExistence type="predicted"/>